<keyword evidence="1" id="KW-1133">Transmembrane helix</keyword>
<dbReference type="Proteomes" id="UP000177349">
    <property type="component" value="Unassembled WGS sequence"/>
</dbReference>
<feature type="transmembrane region" description="Helical" evidence="1">
    <location>
        <begin position="170"/>
        <end position="188"/>
    </location>
</feature>
<accession>A0A1G2BX65</accession>
<keyword evidence="1" id="KW-0812">Transmembrane</keyword>
<gene>
    <name evidence="2" type="ORF">A3B31_03580</name>
</gene>
<dbReference type="AlphaFoldDB" id="A0A1G2BX65"/>
<proteinExistence type="predicted"/>
<reference evidence="2 3" key="1">
    <citation type="journal article" date="2016" name="Nat. Commun.">
        <title>Thousands of microbial genomes shed light on interconnected biogeochemical processes in an aquifer system.</title>
        <authorList>
            <person name="Anantharaman K."/>
            <person name="Brown C.T."/>
            <person name="Hug L.A."/>
            <person name="Sharon I."/>
            <person name="Castelle C.J."/>
            <person name="Probst A.J."/>
            <person name="Thomas B.C."/>
            <person name="Singh A."/>
            <person name="Wilkins M.J."/>
            <person name="Karaoz U."/>
            <person name="Brodie E.L."/>
            <person name="Williams K.H."/>
            <person name="Hubbard S.S."/>
            <person name="Banfield J.F."/>
        </authorList>
    </citation>
    <scope>NUCLEOTIDE SEQUENCE [LARGE SCALE GENOMIC DNA]</scope>
</reference>
<feature type="transmembrane region" description="Helical" evidence="1">
    <location>
        <begin position="128"/>
        <end position="150"/>
    </location>
</feature>
<evidence type="ECO:0000313" key="3">
    <source>
        <dbReference type="Proteomes" id="UP000177349"/>
    </source>
</evidence>
<evidence type="ECO:0000256" key="1">
    <source>
        <dbReference type="SAM" id="Phobius"/>
    </source>
</evidence>
<dbReference type="EMBL" id="MHKN01000005">
    <property type="protein sequence ID" value="OGY92930.1"/>
    <property type="molecule type" value="Genomic_DNA"/>
</dbReference>
<comment type="caution">
    <text evidence="2">The sequence shown here is derived from an EMBL/GenBank/DDBJ whole genome shotgun (WGS) entry which is preliminary data.</text>
</comment>
<evidence type="ECO:0000313" key="2">
    <source>
        <dbReference type="EMBL" id="OGY92930.1"/>
    </source>
</evidence>
<sequence length="232" mass="26169">MIPVSIRGLMRMITLASQLPAFTFNRRLYGSLIREVKDGPPIAASDEEPTVEFTAGPVDGKLGEFDHRTMRITIDALEVFLLSLHSQPRSYEEAKQAFDAEITRVLAHEGGHYNLQKRLGKIVIAEKFAIAIGLFAVGIGLVALGWYGVIHFIGGFVRKLMADGTVGQNLFALGLYALLFFGFIRIAGRFMNVWRVVSLWITYNVCYHERYARAFEKRTGEDPRWKDVVEVE</sequence>
<name>A0A1G2BX65_9BACT</name>
<keyword evidence="1" id="KW-0472">Membrane</keyword>
<organism evidence="2 3">
    <name type="scientific">Candidatus Komeilibacteria bacterium RIFCSPLOWO2_01_FULL_53_11</name>
    <dbReference type="NCBI Taxonomy" id="1798552"/>
    <lineage>
        <taxon>Bacteria</taxon>
        <taxon>Candidatus Komeiliibacteriota</taxon>
    </lineage>
</organism>
<protein>
    <submittedName>
        <fullName evidence="2">Uncharacterized protein</fullName>
    </submittedName>
</protein>